<feature type="site" description="Important for autoinhibition of adenylyltransferase activity" evidence="3">
    <location>
        <position position="42"/>
    </location>
</feature>
<proteinExistence type="predicted"/>
<dbReference type="AlphaFoldDB" id="A0A4R8GFJ2"/>
<dbReference type="Proteomes" id="UP000295832">
    <property type="component" value="Unassembled WGS sequence"/>
</dbReference>
<evidence type="ECO:0000256" key="2">
    <source>
        <dbReference type="PIRSR" id="PIRSR640198-2"/>
    </source>
</evidence>
<accession>A0A4R8GFJ2</accession>
<evidence type="ECO:0000256" key="3">
    <source>
        <dbReference type="PIRSR" id="PIRSR640198-3"/>
    </source>
</evidence>
<dbReference type="RefSeq" id="WP_134119127.1">
    <property type="nucleotide sequence ID" value="NZ_SOEG01000055.1"/>
</dbReference>
<feature type="binding site" evidence="2">
    <location>
        <begin position="175"/>
        <end position="182"/>
    </location>
    <ligand>
        <name>ATP</name>
        <dbReference type="ChEBI" id="CHEBI:30616"/>
    </ligand>
</feature>
<dbReference type="PROSITE" id="PS51459">
    <property type="entry name" value="FIDO"/>
    <property type="match status" value="1"/>
</dbReference>
<organism evidence="5 6">
    <name type="scientific">Orenia marismortui</name>
    <dbReference type="NCBI Taxonomy" id="46469"/>
    <lineage>
        <taxon>Bacteria</taxon>
        <taxon>Bacillati</taxon>
        <taxon>Bacillota</taxon>
        <taxon>Clostridia</taxon>
        <taxon>Halanaerobiales</taxon>
        <taxon>Halobacteroidaceae</taxon>
        <taxon>Orenia</taxon>
    </lineage>
</organism>
<dbReference type="EMBL" id="SOEG01000055">
    <property type="protein sequence ID" value="TDX44400.1"/>
    <property type="molecule type" value="Genomic_DNA"/>
</dbReference>
<keyword evidence="6" id="KW-1185">Reference proteome</keyword>
<feature type="binding site" evidence="2">
    <location>
        <begin position="207"/>
        <end position="208"/>
    </location>
    <ligand>
        <name>ATP</name>
        <dbReference type="ChEBI" id="CHEBI:30616"/>
    </ligand>
</feature>
<dbReference type="InterPro" id="IPR003812">
    <property type="entry name" value="Fido"/>
</dbReference>
<protein>
    <submittedName>
        <fullName evidence="5">Fic/DOC family protein</fullName>
    </submittedName>
</protein>
<evidence type="ECO:0000256" key="1">
    <source>
        <dbReference type="PIRSR" id="PIRSR640198-1"/>
    </source>
</evidence>
<gene>
    <name evidence="5" type="ORF">C7959_1554</name>
</gene>
<dbReference type="PANTHER" id="PTHR13504:SF38">
    <property type="entry name" value="FIDO DOMAIN-CONTAINING PROTEIN"/>
    <property type="match status" value="1"/>
</dbReference>
<keyword evidence="2" id="KW-0547">Nucleotide-binding</keyword>
<comment type="caution">
    <text evidence="5">The sequence shown here is derived from an EMBL/GenBank/DDBJ whole genome shotgun (WGS) entry which is preliminary data.</text>
</comment>
<dbReference type="Gene3D" id="1.10.3290.10">
    <property type="entry name" value="Fido-like domain"/>
    <property type="match status" value="1"/>
</dbReference>
<evidence type="ECO:0000313" key="6">
    <source>
        <dbReference type="Proteomes" id="UP000295832"/>
    </source>
</evidence>
<dbReference type="GO" id="GO:0005524">
    <property type="term" value="F:ATP binding"/>
    <property type="evidence" value="ECO:0007669"/>
    <property type="project" value="UniProtKB-KW"/>
</dbReference>
<dbReference type="Pfam" id="PF02661">
    <property type="entry name" value="Fic"/>
    <property type="match status" value="1"/>
</dbReference>
<name>A0A4R8GFJ2_9FIRM</name>
<keyword evidence="2" id="KW-0067">ATP-binding</keyword>
<dbReference type="InterPro" id="IPR040198">
    <property type="entry name" value="Fido_containing"/>
</dbReference>
<dbReference type="PANTHER" id="PTHR13504">
    <property type="entry name" value="FIDO DOMAIN-CONTAINING PROTEIN DDB_G0283145"/>
    <property type="match status" value="1"/>
</dbReference>
<evidence type="ECO:0000259" key="4">
    <source>
        <dbReference type="PROSITE" id="PS51459"/>
    </source>
</evidence>
<evidence type="ECO:0000313" key="5">
    <source>
        <dbReference type="EMBL" id="TDX44400.1"/>
    </source>
</evidence>
<sequence>MFKEIDRKKKIIEEKRPLPKNTLKSIREKLFLEWTYNSNAIEGNTLTLSETKVVLEDGITIGGKTLKEHLEVINHKEAIMYMEDIIRENEDLSERQIKSIHHLILKGIDDENAGRYRREKVVISGATHIPPSPIRIAEQMEGLVKWYYEGGQDLHTVERASKLHTDFVKIHPFIDGNGRTARVLLNFELMKNGYPIIIIKNEDRAKYYESLDKAHITEDYSDFVKLIGNALNRSLDLYLKLID</sequence>
<feature type="active site" evidence="1">
    <location>
        <position position="171"/>
    </location>
</feature>
<feature type="domain" description="Fido" evidence="4">
    <location>
        <begin position="92"/>
        <end position="229"/>
    </location>
</feature>
<dbReference type="SUPFAM" id="SSF140931">
    <property type="entry name" value="Fic-like"/>
    <property type="match status" value="1"/>
</dbReference>
<dbReference type="InterPro" id="IPR036597">
    <property type="entry name" value="Fido-like_dom_sf"/>
</dbReference>
<reference evidence="5 6" key="1">
    <citation type="submission" date="2019-03" db="EMBL/GenBank/DDBJ databases">
        <title>Subsurface microbial communities from deep shales in Ohio and West Virginia, USA.</title>
        <authorList>
            <person name="Wrighton K."/>
        </authorList>
    </citation>
    <scope>NUCLEOTIDE SEQUENCE [LARGE SCALE GENOMIC DNA]</scope>
    <source>
        <strain evidence="5 6">MSL 6dP</strain>
    </source>
</reference>